<evidence type="ECO:0000256" key="1">
    <source>
        <dbReference type="ARBA" id="ARBA00009005"/>
    </source>
</evidence>
<accession>A0A9W8TJE7</accession>
<dbReference type="GO" id="GO:0004197">
    <property type="term" value="F:cysteine-type endopeptidase activity"/>
    <property type="evidence" value="ECO:0007669"/>
    <property type="project" value="InterPro"/>
</dbReference>
<sequence>MASSKDGPVRWALLIGVGVTAPGNGEDPQSDRSLRGAAQDAIAIDEYLKTEVLAVNITMLTATKVDDGPVIKVKETPENLPTFDNVVSSLRRIINLVDVNDEVYIHYSGHGTRHTIDNSVALELIEPATFKTTYLYGTVLRNAIKSMIKKGANVTLVLDCCFSGSVLRDDVILGIQIRYIEYEPEVDRRSKFHDPFAEDSDRMRGGNISLSKFLDPEGYAIITACAPHEITSELNFDGGARRGALSYFLLHSLTTLRKRGLRLSNQIIHQHLLAQFHAGLPGQTPMLFGTRGYAFFGAFAGQPDILMASAHRNRDDGDLILHAGQAHGVHKYDEYTLTPFTTPDDSQAPLSSCDEIRVKVDRPGCLHSSIYTVLPEDLERIKRGSTWQAKLITSFSRRKILVCLGSGVPSPEELACAVKPCSFLILYGEEPWEREENPTIQVVNSGQNTYEVRDTASGRILDNLPNMPQDGNRGEKMLMDTLNHVAKYRFFEGIENQLTCPSFESSFSLRAMVNSEKDGYYVVRHNDDFLLTLENLADRAVYIGVFILTNLWQVRNLGSESGEDACFVVLPKGGTESGYLELPVTMTVPGISRQAGQEQVEDTIKIFISREPLVFPGLMLPRLGRESTLRSGGIAADPLKRFLEWLAELRGVDKREWTTRTYLVRTHT</sequence>
<dbReference type="VEuPathDB" id="FungiDB:F4678DRAFT_461496"/>
<organism evidence="3 4">
    <name type="scientific">Xylaria arbuscula</name>
    <dbReference type="NCBI Taxonomy" id="114810"/>
    <lineage>
        <taxon>Eukaryota</taxon>
        <taxon>Fungi</taxon>
        <taxon>Dikarya</taxon>
        <taxon>Ascomycota</taxon>
        <taxon>Pezizomycotina</taxon>
        <taxon>Sordariomycetes</taxon>
        <taxon>Xylariomycetidae</taxon>
        <taxon>Xylariales</taxon>
        <taxon>Xylariaceae</taxon>
        <taxon>Xylaria</taxon>
    </lineage>
</organism>
<dbReference type="PANTHER" id="PTHR48104:SF30">
    <property type="entry name" value="METACASPASE-1"/>
    <property type="match status" value="1"/>
</dbReference>
<dbReference type="EMBL" id="JANPWZ010001384">
    <property type="protein sequence ID" value="KAJ3566223.1"/>
    <property type="molecule type" value="Genomic_DNA"/>
</dbReference>
<name>A0A9W8TJE7_9PEZI</name>
<dbReference type="GO" id="GO:0006508">
    <property type="term" value="P:proteolysis"/>
    <property type="evidence" value="ECO:0007669"/>
    <property type="project" value="InterPro"/>
</dbReference>
<dbReference type="PANTHER" id="PTHR48104">
    <property type="entry name" value="METACASPASE-4"/>
    <property type="match status" value="1"/>
</dbReference>
<dbReference type="Pfam" id="PF00656">
    <property type="entry name" value="Peptidase_C14"/>
    <property type="match status" value="1"/>
</dbReference>
<dbReference type="InterPro" id="IPR050452">
    <property type="entry name" value="Metacaspase"/>
</dbReference>
<proteinExistence type="inferred from homology"/>
<dbReference type="Gene3D" id="3.40.50.1460">
    <property type="match status" value="1"/>
</dbReference>
<protein>
    <recommendedName>
        <fullName evidence="2">Peptidase C14 caspase domain-containing protein</fullName>
    </recommendedName>
</protein>
<comment type="caution">
    <text evidence="3">The sequence shown here is derived from an EMBL/GenBank/DDBJ whole genome shotgun (WGS) entry which is preliminary data.</text>
</comment>
<dbReference type="Proteomes" id="UP001148614">
    <property type="component" value="Unassembled WGS sequence"/>
</dbReference>
<evidence type="ECO:0000313" key="4">
    <source>
        <dbReference type="Proteomes" id="UP001148614"/>
    </source>
</evidence>
<comment type="similarity">
    <text evidence="1">Belongs to the peptidase C14B family.</text>
</comment>
<dbReference type="AlphaFoldDB" id="A0A9W8TJE7"/>
<gene>
    <name evidence="3" type="ORF">NPX13_g7217</name>
</gene>
<dbReference type="GO" id="GO:0005737">
    <property type="term" value="C:cytoplasm"/>
    <property type="evidence" value="ECO:0007669"/>
    <property type="project" value="TreeGrafter"/>
</dbReference>
<reference evidence="3" key="1">
    <citation type="submission" date="2022-07" db="EMBL/GenBank/DDBJ databases">
        <title>Genome Sequence of Xylaria arbuscula.</title>
        <authorList>
            <person name="Buettner E."/>
        </authorList>
    </citation>
    <scope>NUCLEOTIDE SEQUENCE</scope>
    <source>
        <strain evidence="3">VT107</strain>
    </source>
</reference>
<feature type="domain" description="Peptidase C14 caspase" evidence="2">
    <location>
        <begin position="10"/>
        <end position="257"/>
    </location>
</feature>
<evidence type="ECO:0000313" key="3">
    <source>
        <dbReference type="EMBL" id="KAJ3566223.1"/>
    </source>
</evidence>
<keyword evidence="4" id="KW-1185">Reference proteome</keyword>
<evidence type="ECO:0000259" key="2">
    <source>
        <dbReference type="Pfam" id="PF00656"/>
    </source>
</evidence>
<dbReference type="InterPro" id="IPR011600">
    <property type="entry name" value="Pept_C14_caspase"/>
</dbReference>